<evidence type="ECO:0000313" key="2">
    <source>
        <dbReference type="Proteomes" id="UP000548476"/>
    </source>
</evidence>
<dbReference type="AlphaFoldDB" id="A0A841FNX3"/>
<dbReference type="EMBL" id="JACHGT010000005">
    <property type="protein sequence ID" value="MBB6034927.1"/>
    <property type="molecule type" value="Genomic_DNA"/>
</dbReference>
<keyword evidence="2" id="KW-1185">Reference proteome</keyword>
<comment type="caution">
    <text evidence="1">The sequence shown here is derived from an EMBL/GenBank/DDBJ whole genome shotgun (WGS) entry which is preliminary data.</text>
</comment>
<proteinExistence type="predicted"/>
<protein>
    <submittedName>
        <fullName evidence="1">Uncharacterized protein</fullName>
    </submittedName>
</protein>
<dbReference type="RefSeq" id="WP_184787776.1">
    <property type="nucleotide sequence ID" value="NZ_BONT01000090.1"/>
</dbReference>
<sequence length="283" mass="31568">MTEPPLPFRWDLTLPDRLETLPSDDGGPPPWADAITACAAKVLARAGDGDLCFVGRSADSVHDLLAGALRETSWSGRLRRLPVSLGRYRHSEEHERRRLREIMAARLPAPADMARGRDLCFVDIVAEGGTFGDLHTALDQWITDERANVPVIRRKLRFLGLTVERHTSPNTWRWWQHAAWARKLPASAIVNVSIDGHLFHHLGGGQPKTNPSHQVTGWWDETVTTPPRDENSWKGLGLAVRYTEHGALAPTRAALARGIEAEPAVREAWARGLARELRGRVNR</sequence>
<organism evidence="1 2">
    <name type="scientific">Phytomonospora endophytica</name>
    <dbReference type="NCBI Taxonomy" id="714109"/>
    <lineage>
        <taxon>Bacteria</taxon>
        <taxon>Bacillati</taxon>
        <taxon>Actinomycetota</taxon>
        <taxon>Actinomycetes</taxon>
        <taxon>Micromonosporales</taxon>
        <taxon>Micromonosporaceae</taxon>
        <taxon>Phytomonospora</taxon>
    </lineage>
</organism>
<dbReference type="Proteomes" id="UP000548476">
    <property type="component" value="Unassembled WGS sequence"/>
</dbReference>
<gene>
    <name evidence="1" type="ORF">HNR73_002781</name>
</gene>
<reference evidence="1 2" key="1">
    <citation type="submission" date="2020-08" db="EMBL/GenBank/DDBJ databases">
        <title>Genomic Encyclopedia of Type Strains, Phase IV (KMG-IV): sequencing the most valuable type-strain genomes for metagenomic binning, comparative biology and taxonomic classification.</title>
        <authorList>
            <person name="Goeker M."/>
        </authorList>
    </citation>
    <scope>NUCLEOTIDE SEQUENCE [LARGE SCALE GENOMIC DNA]</scope>
    <source>
        <strain evidence="1 2">YIM 65646</strain>
    </source>
</reference>
<evidence type="ECO:0000313" key="1">
    <source>
        <dbReference type="EMBL" id="MBB6034927.1"/>
    </source>
</evidence>
<name>A0A841FNX3_9ACTN</name>
<accession>A0A841FNX3</accession>